<feature type="transmembrane region" description="Helical" evidence="1">
    <location>
        <begin position="76"/>
        <end position="95"/>
    </location>
</feature>
<sequence>MDNCSATSSTNDLSLWLGKGSGDLNRYHKFELVWPFLGERRVDKWLSRGVVWFFCIVLLDWLLLSSVYPLASGIDTYGALFLIPMAAFCIASYHYVESRTLPPALSSLGFIGPLFIVISEIKHNPSSSRKVILKRSQWFMVIFAIVYTILLYSFIIATVSYSELISDIKEVKEGRPNYPEPLALSDLPLTEANLKLDAMLLEQSEQLALIINRVRSEAIRHHFRPLQVENISRTLMQELTDFEIWINYVAHSFLEKGQDIPQTLTKKRLDDYRNNIKSALVSRHWSPLNRLWQNASVNAGLGYLGESAQFDGELYRYLITIQRLILNRMLSGKPIHERDIPPFRDASIELTKSTFTLKLSSLDHGSKWRHEVPDLVFGLNLLSREQRAMLRKRGFPVPPMVLISPGFPAKFAFSPFNPMGYYYDTW</sequence>
<organism evidence="2 3">
    <name type="scientific">Oleiphilus messinensis</name>
    <dbReference type="NCBI Taxonomy" id="141451"/>
    <lineage>
        <taxon>Bacteria</taxon>
        <taxon>Pseudomonadati</taxon>
        <taxon>Pseudomonadota</taxon>
        <taxon>Gammaproteobacteria</taxon>
        <taxon>Oceanospirillales</taxon>
        <taxon>Oleiphilaceae</taxon>
        <taxon>Oleiphilus</taxon>
    </lineage>
</organism>
<evidence type="ECO:0000313" key="3">
    <source>
        <dbReference type="Proteomes" id="UP000196027"/>
    </source>
</evidence>
<name>A0A1Y0IBU4_9GAMM</name>
<evidence type="ECO:0000256" key="1">
    <source>
        <dbReference type="SAM" id="Phobius"/>
    </source>
</evidence>
<dbReference type="KEGG" id="ome:OLMES_2816"/>
<feature type="transmembrane region" description="Helical" evidence="1">
    <location>
        <begin position="45"/>
        <end position="64"/>
    </location>
</feature>
<keyword evidence="3" id="KW-1185">Reference proteome</keyword>
<dbReference type="AlphaFoldDB" id="A0A1Y0IBU4"/>
<feature type="transmembrane region" description="Helical" evidence="1">
    <location>
        <begin position="138"/>
        <end position="161"/>
    </location>
</feature>
<keyword evidence="1" id="KW-0812">Transmembrane</keyword>
<gene>
    <name evidence="2" type="ORF">OLMES_2816</name>
</gene>
<dbReference type="EMBL" id="CP021425">
    <property type="protein sequence ID" value="ARU56864.1"/>
    <property type="molecule type" value="Genomic_DNA"/>
</dbReference>
<accession>A0A1Y0IBU4</accession>
<protein>
    <submittedName>
        <fullName evidence="2">Uncharacterized protein</fullName>
    </submittedName>
</protein>
<keyword evidence="1" id="KW-0472">Membrane</keyword>
<proteinExistence type="predicted"/>
<keyword evidence="1" id="KW-1133">Transmembrane helix</keyword>
<dbReference type="Proteomes" id="UP000196027">
    <property type="component" value="Chromosome"/>
</dbReference>
<reference evidence="2 3" key="1">
    <citation type="submission" date="2017-05" db="EMBL/GenBank/DDBJ databases">
        <title>Genomic insights into alkan degradation activity of Oleiphilus messinensis.</title>
        <authorList>
            <person name="Kozyavkin S.A."/>
            <person name="Slesarev A.I."/>
            <person name="Golyshin P.N."/>
            <person name="Korzhenkov A."/>
            <person name="Golyshina O.N."/>
            <person name="Toshchakov S.V."/>
        </authorList>
    </citation>
    <scope>NUCLEOTIDE SEQUENCE [LARGE SCALE GENOMIC DNA]</scope>
    <source>
        <strain evidence="2 3">ME102</strain>
    </source>
</reference>
<evidence type="ECO:0000313" key="2">
    <source>
        <dbReference type="EMBL" id="ARU56864.1"/>
    </source>
</evidence>